<dbReference type="InterPro" id="IPR015422">
    <property type="entry name" value="PyrdxlP-dep_Trfase_small"/>
</dbReference>
<comment type="cofactor">
    <cofactor evidence="1 3">
        <name>pyridoxal 5'-phosphate</name>
        <dbReference type="ChEBI" id="CHEBI:597326"/>
    </cofactor>
</comment>
<feature type="domain" description="Aminotransferase class I/classII large" evidence="4">
    <location>
        <begin position="79"/>
        <end position="359"/>
    </location>
</feature>
<dbReference type="CDD" id="cd00609">
    <property type="entry name" value="AAT_like"/>
    <property type="match status" value="1"/>
</dbReference>
<proteinExistence type="inferred from homology"/>
<dbReference type="Gene3D" id="3.40.640.10">
    <property type="entry name" value="Type I PLP-dependent aspartate aminotransferase-like (Major domain)"/>
    <property type="match status" value="1"/>
</dbReference>
<name>A0ABU4S0U8_9GAMM</name>
<comment type="similarity">
    <text evidence="3">Belongs to the class-I pyridoxal-phosphate-dependent aminotransferase family.</text>
</comment>
<keyword evidence="2" id="KW-0663">Pyridoxal phosphate</keyword>
<evidence type="ECO:0000313" key="6">
    <source>
        <dbReference type="Proteomes" id="UP001273505"/>
    </source>
</evidence>
<dbReference type="InterPro" id="IPR004839">
    <property type="entry name" value="Aminotransferase_I/II_large"/>
</dbReference>
<keyword evidence="3" id="KW-0808">Transferase</keyword>
<evidence type="ECO:0000256" key="3">
    <source>
        <dbReference type="RuleBase" id="RU000481"/>
    </source>
</evidence>
<dbReference type="InterPro" id="IPR015424">
    <property type="entry name" value="PyrdxlP-dep_Trfase"/>
</dbReference>
<comment type="caution">
    <text evidence="5">The sequence shown here is derived from an EMBL/GenBank/DDBJ whole genome shotgun (WGS) entry which is preliminary data.</text>
</comment>
<dbReference type="PROSITE" id="PS00105">
    <property type="entry name" value="AA_TRANSFER_CLASS_1"/>
    <property type="match status" value="1"/>
</dbReference>
<dbReference type="Gene3D" id="3.90.1150.10">
    <property type="entry name" value="Aspartate Aminotransferase, domain 1"/>
    <property type="match status" value="1"/>
</dbReference>
<accession>A0ABU4S0U8</accession>
<dbReference type="Proteomes" id="UP001273505">
    <property type="component" value="Unassembled WGS sequence"/>
</dbReference>
<gene>
    <name evidence="5" type="ORF">SCD92_12055</name>
</gene>
<dbReference type="RefSeq" id="WP_302720780.1">
    <property type="nucleotide sequence ID" value="NZ_JAULRU010000215.1"/>
</dbReference>
<dbReference type="Pfam" id="PF00155">
    <property type="entry name" value="Aminotran_1_2"/>
    <property type="match status" value="1"/>
</dbReference>
<evidence type="ECO:0000256" key="1">
    <source>
        <dbReference type="ARBA" id="ARBA00001933"/>
    </source>
</evidence>
<evidence type="ECO:0000259" key="4">
    <source>
        <dbReference type="Pfam" id="PF00155"/>
    </source>
</evidence>
<reference evidence="5 6" key="1">
    <citation type="submission" date="2023-11" db="EMBL/GenBank/DDBJ databases">
        <title>Gilvimarinus fulvus sp. nov., isolated from the surface of Kelp.</title>
        <authorList>
            <person name="Sun Y.Y."/>
            <person name="Gong Y."/>
            <person name="Du Z.J."/>
        </authorList>
    </citation>
    <scope>NUCLEOTIDE SEQUENCE [LARGE SCALE GENOMIC DNA]</scope>
    <source>
        <strain evidence="5 6">SDUM040013</strain>
    </source>
</reference>
<organism evidence="5 6">
    <name type="scientific">Gilvimarinus gilvus</name>
    <dbReference type="NCBI Taxonomy" id="3058038"/>
    <lineage>
        <taxon>Bacteria</taxon>
        <taxon>Pseudomonadati</taxon>
        <taxon>Pseudomonadota</taxon>
        <taxon>Gammaproteobacteria</taxon>
        <taxon>Cellvibrionales</taxon>
        <taxon>Cellvibrionaceae</taxon>
        <taxon>Gilvimarinus</taxon>
    </lineage>
</organism>
<dbReference type="PANTHER" id="PTHR42885:SF1">
    <property type="entry name" value="THREONINE-PHOSPHATE DECARBOXYLASE"/>
    <property type="match status" value="1"/>
</dbReference>
<dbReference type="EMBL" id="JAXAFO010000019">
    <property type="protein sequence ID" value="MDX6850097.1"/>
    <property type="molecule type" value="Genomic_DNA"/>
</dbReference>
<sequence>MKTTVSSQHVAPVQDATTRSVDYPAHGGDLAYASRVFGLPDAGWQDLSTGISPWSYPLGAVPESVWHDLPNNVAPLLTAASRFYGVAAQCLTPVPGSQYAIERLPNMLAATGPSDVAVPAVGYCEHARRWRHAGHHVKYYASVTELGQLIKSKSIAHAVVINPNNPTGVSIAKNQLAQFACALPGWLIVDEAFVDIDMTQSLATNIQDHDNLIVLRSVGKFFGLAGLRLGFVLTSDQTNIREVVAPWSVSGPALWAGVKALQDSDWQQRQRARIRSASEKLERVLRSCLTENIALVNSGLFITLTSMREAAVNDYLFEVYKNLACSGVYTRWGYECGDAVSGWLRIGLPDDDCHRIASALRQFKYSAGPV</sequence>
<keyword evidence="3" id="KW-0032">Aminotransferase</keyword>
<dbReference type="PANTHER" id="PTHR42885">
    <property type="entry name" value="HISTIDINOL-PHOSPHATE AMINOTRANSFERASE-RELATED"/>
    <property type="match status" value="1"/>
</dbReference>
<dbReference type="EC" id="2.6.1.-" evidence="3"/>
<dbReference type="InterPro" id="IPR004838">
    <property type="entry name" value="NHTrfase_class1_PyrdxlP-BS"/>
</dbReference>
<evidence type="ECO:0000313" key="5">
    <source>
        <dbReference type="EMBL" id="MDX6850097.1"/>
    </source>
</evidence>
<protein>
    <recommendedName>
        <fullName evidence="3">Aminotransferase</fullName>
        <ecNumber evidence="3">2.6.1.-</ecNumber>
    </recommendedName>
</protein>
<evidence type="ECO:0000256" key="2">
    <source>
        <dbReference type="ARBA" id="ARBA00022898"/>
    </source>
</evidence>
<dbReference type="SUPFAM" id="SSF53383">
    <property type="entry name" value="PLP-dependent transferases"/>
    <property type="match status" value="1"/>
</dbReference>
<keyword evidence="6" id="KW-1185">Reference proteome</keyword>
<dbReference type="InterPro" id="IPR015421">
    <property type="entry name" value="PyrdxlP-dep_Trfase_major"/>
</dbReference>